<comment type="caution">
    <text evidence="1">The sequence shown here is derived from an EMBL/GenBank/DDBJ whole genome shotgun (WGS) entry which is preliminary data.</text>
</comment>
<dbReference type="Proteomes" id="UP000824120">
    <property type="component" value="Chromosome 2"/>
</dbReference>
<protein>
    <submittedName>
        <fullName evidence="1">Uncharacterized protein</fullName>
    </submittedName>
</protein>
<proteinExistence type="predicted"/>
<sequence>MQQKEKTKERARRLLGFGQRTRQRIGLRELEFVRIVPFLNENWQKKRENKRIMSLGTLWKPLAVLELVLSMLKRTNSKERREIKKAEGT</sequence>
<gene>
    <name evidence="1" type="ORF">H5410_012487</name>
</gene>
<keyword evidence="2" id="KW-1185">Reference proteome</keyword>
<dbReference type="EMBL" id="JACXVP010000002">
    <property type="protein sequence ID" value="KAG5627269.1"/>
    <property type="molecule type" value="Genomic_DNA"/>
</dbReference>
<evidence type="ECO:0000313" key="1">
    <source>
        <dbReference type="EMBL" id="KAG5627269.1"/>
    </source>
</evidence>
<reference evidence="1 2" key="1">
    <citation type="submission" date="2020-09" db="EMBL/GenBank/DDBJ databases">
        <title>De no assembly of potato wild relative species, Solanum commersonii.</title>
        <authorList>
            <person name="Cho K."/>
        </authorList>
    </citation>
    <scope>NUCLEOTIDE SEQUENCE [LARGE SCALE GENOMIC DNA]</scope>
    <source>
        <strain evidence="1">LZ3.2</strain>
        <tissue evidence="1">Leaf</tissue>
    </source>
</reference>
<dbReference type="AlphaFoldDB" id="A0A9J6ARP2"/>
<organism evidence="1 2">
    <name type="scientific">Solanum commersonii</name>
    <name type="common">Commerson's wild potato</name>
    <name type="synonym">Commerson's nightshade</name>
    <dbReference type="NCBI Taxonomy" id="4109"/>
    <lineage>
        <taxon>Eukaryota</taxon>
        <taxon>Viridiplantae</taxon>
        <taxon>Streptophyta</taxon>
        <taxon>Embryophyta</taxon>
        <taxon>Tracheophyta</taxon>
        <taxon>Spermatophyta</taxon>
        <taxon>Magnoliopsida</taxon>
        <taxon>eudicotyledons</taxon>
        <taxon>Gunneridae</taxon>
        <taxon>Pentapetalae</taxon>
        <taxon>asterids</taxon>
        <taxon>lamiids</taxon>
        <taxon>Solanales</taxon>
        <taxon>Solanaceae</taxon>
        <taxon>Solanoideae</taxon>
        <taxon>Solaneae</taxon>
        <taxon>Solanum</taxon>
    </lineage>
</organism>
<accession>A0A9J6ARP2</accession>
<evidence type="ECO:0000313" key="2">
    <source>
        <dbReference type="Proteomes" id="UP000824120"/>
    </source>
</evidence>
<name>A0A9J6ARP2_SOLCO</name>